<dbReference type="PANTHER" id="PTHR46637:SF1">
    <property type="entry name" value="BLL5188 PROTEIN"/>
    <property type="match status" value="1"/>
</dbReference>
<dbReference type="EMBL" id="CP024785">
    <property type="protein sequence ID" value="AUB41656.1"/>
    <property type="molecule type" value="Genomic_DNA"/>
</dbReference>
<dbReference type="PANTHER" id="PTHR46637">
    <property type="entry name" value="TIS1421-TRANSPOSASE PROTEIN A"/>
    <property type="match status" value="1"/>
</dbReference>
<dbReference type="KEGG" id="nfl:COO91_07710"/>
<evidence type="ECO:0000313" key="5">
    <source>
        <dbReference type="Proteomes" id="UP000232003"/>
    </source>
</evidence>
<accession>A0A2K8T4Y1</accession>
<feature type="domain" description="Insertion element IS402-like" evidence="1">
    <location>
        <begin position="25"/>
        <end position="101"/>
    </location>
</feature>
<evidence type="ECO:0000313" key="3">
    <source>
        <dbReference type="EMBL" id="AUB41656.1"/>
    </source>
</evidence>
<dbReference type="AlphaFoldDB" id="A0A2K8T4Y1"/>
<evidence type="ECO:0000313" key="2">
    <source>
        <dbReference type="EMBL" id="AUB34990.1"/>
    </source>
</evidence>
<dbReference type="Proteomes" id="UP000232003">
    <property type="component" value="Chromosome"/>
</dbReference>
<keyword evidence="5" id="KW-1185">Reference proteome</keyword>
<gene>
    <name evidence="2" type="ORF">COO91_00838</name>
    <name evidence="3" type="ORF">COO91_07710</name>
    <name evidence="4" type="ORF">COO91_08910</name>
</gene>
<dbReference type="EMBL" id="CP024785">
    <property type="protein sequence ID" value="AUB34990.1"/>
    <property type="molecule type" value="Genomic_DNA"/>
</dbReference>
<dbReference type="InterPro" id="IPR025161">
    <property type="entry name" value="IS402-like_dom"/>
</dbReference>
<dbReference type="RefSeq" id="WP_208766551.1">
    <property type="nucleotide sequence ID" value="NZ_CAWNNC010000001.1"/>
</dbReference>
<dbReference type="EMBL" id="CP024785">
    <property type="protein sequence ID" value="AUB42764.1"/>
    <property type="molecule type" value="Genomic_DNA"/>
</dbReference>
<proteinExistence type="predicted"/>
<evidence type="ECO:0000259" key="1">
    <source>
        <dbReference type="Pfam" id="PF13340"/>
    </source>
</evidence>
<dbReference type="KEGG" id="nfl:COO91_00838"/>
<dbReference type="InterPro" id="IPR052909">
    <property type="entry name" value="Transposase_6_like"/>
</dbReference>
<protein>
    <submittedName>
        <fullName evidence="4">Transposase</fullName>
    </submittedName>
</protein>
<evidence type="ECO:0000313" key="4">
    <source>
        <dbReference type="EMBL" id="AUB42764.1"/>
    </source>
</evidence>
<name>A0A2K8T4Y1_9NOSO</name>
<sequence>MPDCSNLFFGKRLGVSVMAGRFEGLSDLEWKLFEDIFPKQVSKRGKGMPHAPYRYVLNSLLYILITGCRWCDLPRGDIWASKSSSHRWLKRWRSDGTFEYIQGRVLAIANERGLINWDFGAVDGSFSPWKGRR</sequence>
<organism evidence="4 5">
    <name type="scientific">Nostoc flagelliforme CCNUN1</name>
    <dbReference type="NCBI Taxonomy" id="2038116"/>
    <lineage>
        <taxon>Bacteria</taxon>
        <taxon>Bacillati</taxon>
        <taxon>Cyanobacteriota</taxon>
        <taxon>Cyanophyceae</taxon>
        <taxon>Nostocales</taxon>
        <taxon>Nostocaceae</taxon>
        <taxon>Nostoc</taxon>
    </lineage>
</organism>
<dbReference type="Pfam" id="PF13340">
    <property type="entry name" value="DUF4096"/>
    <property type="match status" value="1"/>
</dbReference>
<reference evidence="4 5" key="1">
    <citation type="submission" date="2017-11" db="EMBL/GenBank/DDBJ databases">
        <title>Complete genome of a free-living desiccation-tolerant cyanobacterium and its photosynthetic adaptation to extreme terrestrial habitat.</title>
        <authorList>
            <person name="Shang J."/>
        </authorList>
    </citation>
    <scope>NUCLEOTIDE SEQUENCE [LARGE SCALE GENOMIC DNA]</scope>
    <source>
        <strain evidence="4 5">CCNUN1</strain>
    </source>
</reference>
<dbReference type="KEGG" id="nfl:COO91_08910"/>